<dbReference type="Pfam" id="PF07717">
    <property type="entry name" value="OB_NTP_bind"/>
    <property type="match status" value="1"/>
</dbReference>
<dbReference type="NCBIfam" id="TIGR01967">
    <property type="entry name" value="DEAH_box_HrpA"/>
    <property type="match status" value="1"/>
</dbReference>
<dbReference type="Pfam" id="PF00271">
    <property type="entry name" value="Helicase_C"/>
    <property type="match status" value="1"/>
</dbReference>
<dbReference type="GO" id="GO:0016787">
    <property type="term" value="F:hydrolase activity"/>
    <property type="evidence" value="ECO:0007669"/>
    <property type="project" value="UniProtKB-KW"/>
</dbReference>
<keyword evidence="8" id="KW-1185">Reference proteome</keyword>
<dbReference type="InterPro" id="IPR014001">
    <property type="entry name" value="Helicase_ATP-bd"/>
</dbReference>
<dbReference type="PANTHER" id="PTHR18934:SF99">
    <property type="entry name" value="ATP-DEPENDENT RNA HELICASE DHX37-RELATED"/>
    <property type="match status" value="1"/>
</dbReference>
<evidence type="ECO:0000256" key="2">
    <source>
        <dbReference type="ARBA" id="ARBA00022801"/>
    </source>
</evidence>
<keyword evidence="2" id="KW-0378">Hydrolase</keyword>
<dbReference type="Proteomes" id="UP000199475">
    <property type="component" value="Unassembled WGS sequence"/>
</dbReference>
<dbReference type="Pfam" id="PF00270">
    <property type="entry name" value="DEAD"/>
    <property type="match status" value="1"/>
</dbReference>
<keyword evidence="4" id="KW-0067">ATP-binding</keyword>
<dbReference type="PROSITE" id="PS51194">
    <property type="entry name" value="HELICASE_CTER"/>
    <property type="match status" value="1"/>
</dbReference>
<dbReference type="RefSeq" id="WP_093251764.1">
    <property type="nucleotide sequence ID" value="NZ_FNGP01000003.1"/>
</dbReference>
<dbReference type="PANTHER" id="PTHR18934">
    <property type="entry name" value="ATP-DEPENDENT RNA HELICASE"/>
    <property type="match status" value="1"/>
</dbReference>
<evidence type="ECO:0000259" key="6">
    <source>
        <dbReference type="PROSITE" id="PS51194"/>
    </source>
</evidence>
<evidence type="ECO:0000259" key="5">
    <source>
        <dbReference type="PROSITE" id="PS51192"/>
    </source>
</evidence>
<keyword evidence="3 7" id="KW-0347">Helicase</keyword>
<organism evidence="7 8">
    <name type="scientific">Tessaracoccus oleiagri</name>
    <dbReference type="NCBI Taxonomy" id="686624"/>
    <lineage>
        <taxon>Bacteria</taxon>
        <taxon>Bacillati</taxon>
        <taxon>Actinomycetota</taxon>
        <taxon>Actinomycetes</taxon>
        <taxon>Propionibacteriales</taxon>
        <taxon>Propionibacteriaceae</taxon>
        <taxon>Tessaracoccus</taxon>
    </lineage>
</organism>
<feature type="domain" description="Helicase C-terminal" evidence="6">
    <location>
        <begin position="199"/>
        <end position="370"/>
    </location>
</feature>
<evidence type="ECO:0000256" key="3">
    <source>
        <dbReference type="ARBA" id="ARBA00022806"/>
    </source>
</evidence>
<dbReference type="InterPro" id="IPR011709">
    <property type="entry name" value="DEAD-box_helicase_OB_fold"/>
</dbReference>
<keyword evidence="1" id="KW-0547">Nucleotide-binding</keyword>
<dbReference type="Pfam" id="PF21010">
    <property type="entry name" value="HA2_C"/>
    <property type="match status" value="1"/>
</dbReference>
<dbReference type="SMART" id="SM00847">
    <property type="entry name" value="HA2"/>
    <property type="match status" value="1"/>
</dbReference>
<evidence type="ECO:0000313" key="8">
    <source>
        <dbReference type="Proteomes" id="UP000199475"/>
    </source>
</evidence>
<dbReference type="InterPro" id="IPR027417">
    <property type="entry name" value="P-loop_NTPase"/>
</dbReference>
<dbReference type="PROSITE" id="PS51192">
    <property type="entry name" value="HELICASE_ATP_BIND_1"/>
    <property type="match status" value="1"/>
</dbReference>
<name>A0A1G9L888_9ACTN</name>
<dbReference type="OrthoDB" id="9805617at2"/>
<dbReference type="InterPro" id="IPR003593">
    <property type="entry name" value="AAA+_ATPase"/>
</dbReference>
<dbReference type="InterPro" id="IPR024590">
    <property type="entry name" value="HrpA_C"/>
</dbReference>
<dbReference type="InterPro" id="IPR007502">
    <property type="entry name" value="Helicase-assoc_dom"/>
</dbReference>
<dbReference type="GO" id="GO:0003723">
    <property type="term" value="F:RNA binding"/>
    <property type="evidence" value="ECO:0007669"/>
    <property type="project" value="TreeGrafter"/>
</dbReference>
<dbReference type="AlphaFoldDB" id="A0A1G9L888"/>
<reference evidence="7 8" key="1">
    <citation type="submission" date="2016-10" db="EMBL/GenBank/DDBJ databases">
        <authorList>
            <person name="de Groot N.N."/>
        </authorList>
    </citation>
    <scope>NUCLEOTIDE SEQUENCE [LARGE SCALE GENOMIC DNA]</scope>
    <source>
        <strain evidence="7 8">CGMCC 1.9159</strain>
    </source>
</reference>
<accession>A0A1G9L888</accession>
<dbReference type="GO" id="GO:0003724">
    <property type="term" value="F:RNA helicase activity"/>
    <property type="evidence" value="ECO:0007669"/>
    <property type="project" value="InterPro"/>
</dbReference>
<proteinExistence type="predicted"/>
<dbReference type="Gene3D" id="3.40.50.300">
    <property type="entry name" value="P-loop containing nucleotide triphosphate hydrolases"/>
    <property type="match status" value="2"/>
</dbReference>
<gene>
    <name evidence="7" type="ORF">SAMN04488242_2096</name>
</gene>
<dbReference type="SMART" id="SM00382">
    <property type="entry name" value="AAA"/>
    <property type="match status" value="1"/>
</dbReference>
<protein>
    <submittedName>
        <fullName evidence="7">ATP-dependent helicase HrpA</fullName>
    </submittedName>
</protein>
<dbReference type="GO" id="GO:0005524">
    <property type="term" value="F:ATP binding"/>
    <property type="evidence" value="ECO:0007669"/>
    <property type="project" value="UniProtKB-KW"/>
</dbReference>
<dbReference type="Pfam" id="PF11898">
    <property type="entry name" value="DUF3418"/>
    <property type="match status" value="1"/>
</dbReference>
<evidence type="ECO:0000256" key="4">
    <source>
        <dbReference type="ARBA" id="ARBA00022840"/>
    </source>
</evidence>
<dbReference type="InterPro" id="IPR010222">
    <property type="entry name" value="RNA_helicase_HrpA"/>
</dbReference>
<dbReference type="SMART" id="SM00487">
    <property type="entry name" value="DEXDc"/>
    <property type="match status" value="1"/>
</dbReference>
<dbReference type="InterPro" id="IPR011545">
    <property type="entry name" value="DEAD/DEAH_box_helicase_dom"/>
</dbReference>
<dbReference type="SUPFAM" id="SSF52540">
    <property type="entry name" value="P-loop containing nucleoside triphosphate hydrolases"/>
    <property type="match status" value="1"/>
</dbReference>
<dbReference type="InterPro" id="IPR001650">
    <property type="entry name" value="Helicase_C-like"/>
</dbReference>
<dbReference type="EMBL" id="FNGP01000003">
    <property type="protein sequence ID" value="SDL58171.1"/>
    <property type="molecule type" value="Genomic_DNA"/>
</dbReference>
<sequence>MTRVVVNPELPIADEAERIADLIRDHQVVVVAGETGSGKTTQLPKIALLAGRERIAHTQPRRLAARTVAQRIADECEVELGDFVGYQVRFTRKAGAATRIKLMTDGILLNELTHDRMLRRYDTIIIDEAHERSLNIDFLLGYLKQLLPKRPELRVIVTSATIDTARFSEHFGDAPIVEVSGRTYPVEIRYREPLEGEDEIDQITAAVDDLFRQSSTGDILVFLSGEREIRDAAEAIEALKLPGLETLPLFARLSAADQARVFQPHRTRRVVLATNVAETSITVPGIRFVVDTGNARISRYSARTKVQRLPIEPVSQASANQRAGRCGRLGPGIAVRLYTEEDFLSRPEFSDPEILRTNLATVILLMAQAGLGDIAKFPFVEAPVTSQINDGIRVLQELGALKDRKAGEELRLTSTGRALARMPVDPRLGRMLLEGARRGCLRQVLVLVAGLTVPDVRERPLEHQQKADELHRRFSVVASDDGGKAGVPEGGDFEALLNVWHYLRRRRRELSGNQFRRMCRDEFLHFVRFREWEDLVSQLREVAKELELRTDGEGAMPDVLRSLLSGLLSNIGLLEPERAKREPGKRRPLREYQGARGTKFAIQPGSALAKSTPPLVVAFELVETSRLWARTVAPIRAEWVEDVAGDLVTRTLSEPRFAQRTSTVVASERVTLFGVPIIAGRRVNYARTHPVEAREIFIRSALVEGEWETRNPLVVANRRALEKAGRLTDRMRRPDLLISDDALYQFYDCKLPETVCSGATLDKWLRGIPKESWPTLTPEQCITDESAIRASDFPEHFVVGPAKLPVDYVFQPGRRDDGAAITVRLEQLGSLDPPPFTWLVPGLRQELATELIRGLPKSVRTSFVPAPDYAARALAWLEQRGETGQGSFPRALGRALTALTGVMVDESLWRPDGLPAHLQPTFVVVEGGKEVARGADLGALRTQLSAKVAQTLTRAAGRLTSSGQRSWTFGTIPVTTSLGGGVIGYPSLVDEGDTVGVQVSDTRLKGERAHVQGLRRLLTLTNPDPTKWVVSHLTMTEKLALADSPYPNVPELLKDAWLKASEQLAERHGPALEVRDGDAYARVSVAVRQDCTDQTRKVVSTAAAALTAASQARLAMADLPADHPVRADVTAQLDNLFFNRFLSFTPDPWLEHLPRYAEAAAHRVRAAKANPARDAREALQVEDLEAEYADLTAAEPPGPLRPAVEEIAFLLEELRVSLFAQQLRTSVPVSAKRVRSAIQRARTVP</sequence>
<dbReference type="Gene3D" id="1.20.120.1080">
    <property type="match status" value="1"/>
</dbReference>
<evidence type="ECO:0000256" key="1">
    <source>
        <dbReference type="ARBA" id="ARBA00022741"/>
    </source>
</evidence>
<dbReference type="SMART" id="SM00490">
    <property type="entry name" value="HELICc"/>
    <property type="match status" value="1"/>
</dbReference>
<dbReference type="STRING" id="686624.SAMN04488242_2096"/>
<dbReference type="CDD" id="cd18791">
    <property type="entry name" value="SF2_C_RHA"/>
    <property type="match status" value="1"/>
</dbReference>
<evidence type="ECO:0000313" key="7">
    <source>
        <dbReference type="EMBL" id="SDL58171.1"/>
    </source>
</evidence>
<feature type="domain" description="Helicase ATP-binding" evidence="5">
    <location>
        <begin position="20"/>
        <end position="180"/>
    </location>
</feature>
<dbReference type="FunFam" id="1.20.120.1080:FF:000005">
    <property type="entry name" value="ATP-dependent helicase HrpA"/>
    <property type="match status" value="1"/>
</dbReference>